<feature type="domain" description="EamA" evidence="7">
    <location>
        <begin position="4"/>
        <end position="134"/>
    </location>
</feature>
<evidence type="ECO:0000256" key="6">
    <source>
        <dbReference type="SAM" id="Phobius"/>
    </source>
</evidence>
<comment type="similarity">
    <text evidence="2">Belongs to the EamA transporter family.</text>
</comment>
<evidence type="ECO:0000256" key="1">
    <source>
        <dbReference type="ARBA" id="ARBA00004141"/>
    </source>
</evidence>
<keyword evidence="3 6" id="KW-0812">Transmembrane</keyword>
<feature type="transmembrane region" description="Helical" evidence="6">
    <location>
        <begin position="253"/>
        <end position="273"/>
    </location>
</feature>
<dbReference type="PANTHER" id="PTHR32322:SF2">
    <property type="entry name" value="EAMA DOMAIN-CONTAINING PROTEIN"/>
    <property type="match status" value="1"/>
</dbReference>
<evidence type="ECO:0000313" key="9">
    <source>
        <dbReference type="Proteomes" id="UP000186110"/>
    </source>
</evidence>
<dbReference type="KEGG" id="rsb:RS694_07070"/>
<protein>
    <submittedName>
        <fullName evidence="8">EamA family transporter</fullName>
    </submittedName>
</protein>
<dbReference type="AlphaFoldDB" id="A0A1P8K8K5"/>
<feature type="transmembrane region" description="Helical" evidence="6">
    <location>
        <begin position="36"/>
        <end position="53"/>
    </location>
</feature>
<sequence>MLGGILAGLGAGALWGLVFIAPQLAPGLSAVDLVAGRYLFYGLTSLLVMAVQMRSRPLPTWRQAGAAAGLSVLGFSGYYLLLVLAIRDAGPALPTLMVGTIPLWVMLLGKPEHLQWRQLLPGLLLTALGLVLMVEVPHAADGQDGGAQAWTYWRGVAYAVAAMLSWTFFAVLNSAWLKTHRDISTTDWANWMGVAAGVAALVLWAAVGSEPKVLLAQADIAQAAMVCIAIGVGSGWLATVLWNRASRRLSASLCGQLIVSETLFGLAFAFAVLGQRFTLAQIVASVLFVLGILASIRAHR</sequence>
<dbReference type="EMBL" id="CP019239">
    <property type="protein sequence ID" value="APW42324.1"/>
    <property type="molecule type" value="Genomic_DNA"/>
</dbReference>
<dbReference type="InterPro" id="IPR037185">
    <property type="entry name" value="EmrE-like"/>
</dbReference>
<proteinExistence type="inferred from homology"/>
<dbReference type="eggNOG" id="COG0697">
    <property type="taxonomic scope" value="Bacteria"/>
</dbReference>
<feature type="domain" description="EamA" evidence="7">
    <location>
        <begin position="154"/>
        <end position="294"/>
    </location>
</feature>
<dbReference type="STRING" id="1484693.RS694_07070"/>
<feature type="transmembrane region" description="Helical" evidence="6">
    <location>
        <begin position="220"/>
        <end position="241"/>
    </location>
</feature>
<dbReference type="Proteomes" id="UP000186110">
    <property type="component" value="Chromosome"/>
</dbReference>
<evidence type="ECO:0000256" key="3">
    <source>
        <dbReference type="ARBA" id="ARBA00022692"/>
    </source>
</evidence>
<dbReference type="GO" id="GO:0016020">
    <property type="term" value="C:membrane"/>
    <property type="evidence" value="ECO:0007669"/>
    <property type="project" value="UniProtKB-SubCell"/>
</dbReference>
<accession>A0A1P8K8K5</accession>
<organism evidence="8 9">
    <name type="scientific">Rhodoferax saidenbachensis</name>
    <dbReference type="NCBI Taxonomy" id="1484693"/>
    <lineage>
        <taxon>Bacteria</taxon>
        <taxon>Pseudomonadati</taxon>
        <taxon>Pseudomonadota</taxon>
        <taxon>Betaproteobacteria</taxon>
        <taxon>Burkholderiales</taxon>
        <taxon>Comamonadaceae</taxon>
        <taxon>Rhodoferax</taxon>
    </lineage>
</organism>
<feature type="transmembrane region" description="Helical" evidence="6">
    <location>
        <begin position="188"/>
        <end position="208"/>
    </location>
</feature>
<dbReference type="SUPFAM" id="SSF103481">
    <property type="entry name" value="Multidrug resistance efflux transporter EmrE"/>
    <property type="match status" value="2"/>
</dbReference>
<evidence type="ECO:0000313" key="8">
    <source>
        <dbReference type="EMBL" id="APW42324.1"/>
    </source>
</evidence>
<feature type="transmembrane region" description="Helical" evidence="6">
    <location>
        <begin position="65"/>
        <end position="86"/>
    </location>
</feature>
<dbReference type="PANTHER" id="PTHR32322">
    <property type="entry name" value="INNER MEMBRANE TRANSPORTER"/>
    <property type="match status" value="1"/>
</dbReference>
<dbReference type="InterPro" id="IPR000620">
    <property type="entry name" value="EamA_dom"/>
</dbReference>
<keyword evidence="4 6" id="KW-1133">Transmembrane helix</keyword>
<dbReference type="RefSeq" id="WP_029705900.1">
    <property type="nucleotide sequence ID" value="NZ_CP019239.1"/>
</dbReference>
<dbReference type="InterPro" id="IPR050638">
    <property type="entry name" value="AA-Vitamin_Transporters"/>
</dbReference>
<gene>
    <name evidence="8" type="ORF">RS694_07070</name>
</gene>
<evidence type="ECO:0000256" key="4">
    <source>
        <dbReference type="ARBA" id="ARBA00022989"/>
    </source>
</evidence>
<comment type="subcellular location">
    <subcellularLocation>
        <location evidence="1">Membrane</location>
        <topology evidence="1">Multi-pass membrane protein</topology>
    </subcellularLocation>
</comment>
<reference evidence="8 9" key="1">
    <citation type="submission" date="2017-01" db="EMBL/GenBank/DDBJ databases">
        <authorList>
            <person name="Mah S.A."/>
            <person name="Swanson W.J."/>
            <person name="Moy G.W."/>
            <person name="Vacquier V.D."/>
        </authorList>
    </citation>
    <scope>NUCLEOTIDE SEQUENCE [LARGE SCALE GENOMIC DNA]</scope>
    <source>
        <strain evidence="8 9">DSM 22694</strain>
    </source>
</reference>
<feature type="transmembrane region" description="Helical" evidence="6">
    <location>
        <begin position="92"/>
        <end position="108"/>
    </location>
</feature>
<feature type="transmembrane region" description="Helical" evidence="6">
    <location>
        <begin position="120"/>
        <end position="140"/>
    </location>
</feature>
<evidence type="ECO:0000259" key="7">
    <source>
        <dbReference type="Pfam" id="PF00892"/>
    </source>
</evidence>
<keyword evidence="9" id="KW-1185">Reference proteome</keyword>
<keyword evidence="5 6" id="KW-0472">Membrane</keyword>
<evidence type="ECO:0000256" key="2">
    <source>
        <dbReference type="ARBA" id="ARBA00007362"/>
    </source>
</evidence>
<feature type="transmembrane region" description="Helical" evidence="6">
    <location>
        <begin position="152"/>
        <end position="176"/>
    </location>
</feature>
<name>A0A1P8K8K5_9BURK</name>
<evidence type="ECO:0000256" key="5">
    <source>
        <dbReference type="ARBA" id="ARBA00023136"/>
    </source>
</evidence>
<dbReference type="Pfam" id="PF00892">
    <property type="entry name" value="EamA"/>
    <property type="match status" value="2"/>
</dbReference>
<feature type="transmembrane region" description="Helical" evidence="6">
    <location>
        <begin position="279"/>
        <end position="296"/>
    </location>
</feature>